<organism evidence="1 2">
    <name type="scientific">Heterodera trifolii</name>
    <dbReference type="NCBI Taxonomy" id="157864"/>
    <lineage>
        <taxon>Eukaryota</taxon>
        <taxon>Metazoa</taxon>
        <taxon>Ecdysozoa</taxon>
        <taxon>Nematoda</taxon>
        <taxon>Chromadorea</taxon>
        <taxon>Rhabditida</taxon>
        <taxon>Tylenchina</taxon>
        <taxon>Tylenchomorpha</taxon>
        <taxon>Tylenchoidea</taxon>
        <taxon>Heteroderidae</taxon>
        <taxon>Heteroderinae</taxon>
        <taxon>Heterodera</taxon>
    </lineage>
</organism>
<accession>A0ABD2MD62</accession>
<comment type="caution">
    <text evidence="1">The sequence shown here is derived from an EMBL/GenBank/DDBJ whole genome shotgun (WGS) entry which is preliminary data.</text>
</comment>
<dbReference type="EMBL" id="JBICBT010000031">
    <property type="protein sequence ID" value="KAL3125453.1"/>
    <property type="molecule type" value="Genomic_DNA"/>
</dbReference>
<gene>
    <name evidence="1" type="ORF">niasHT_009902</name>
</gene>
<name>A0ABD2MD62_9BILA</name>
<dbReference type="AlphaFoldDB" id="A0ABD2MD62"/>
<dbReference type="Proteomes" id="UP001620626">
    <property type="component" value="Unassembled WGS sequence"/>
</dbReference>
<keyword evidence="2" id="KW-1185">Reference proteome</keyword>
<evidence type="ECO:0000313" key="2">
    <source>
        <dbReference type="Proteomes" id="UP001620626"/>
    </source>
</evidence>
<protein>
    <submittedName>
        <fullName evidence="1">Uncharacterized protein</fullName>
    </submittedName>
</protein>
<sequence length="166" mass="18106">MDCDELTKQCIEDGGKPSKCGKCRGHTNFPCNHGIRPTIACVSGRVNANENATGMTARVCEEGDWCFTMNCFNESIDANIKDDEMFRSRVPLYTIKGCSRDEENDWTKMDKQCKFPASFACEESCCNGGKDQCDALYQGSAASTAALNVPKMSLALLASAAIFVIN</sequence>
<proteinExistence type="predicted"/>
<evidence type="ECO:0000313" key="1">
    <source>
        <dbReference type="EMBL" id="KAL3125453.1"/>
    </source>
</evidence>
<reference evidence="1 2" key="1">
    <citation type="submission" date="2024-10" db="EMBL/GenBank/DDBJ databases">
        <authorList>
            <person name="Kim D."/>
        </authorList>
    </citation>
    <scope>NUCLEOTIDE SEQUENCE [LARGE SCALE GENOMIC DNA]</scope>
    <source>
        <strain evidence="1">BH-2024</strain>
    </source>
</reference>